<keyword evidence="4" id="KW-1185">Reference proteome</keyword>
<feature type="transmembrane region" description="Helical" evidence="2">
    <location>
        <begin position="177"/>
        <end position="195"/>
    </location>
</feature>
<gene>
    <name evidence="3" type="ORF">E1288_42955</name>
</gene>
<dbReference type="Proteomes" id="UP000294947">
    <property type="component" value="Unassembled WGS sequence"/>
</dbReference>
<comment type="caution">
    <text evidence="3">The sequence shown here is derived from an EMBL/GenBank/DDBJ whole genome shotgun (WGS) entry which is preliminary data.</text>
</comment>
<feature type="transmembrane region" description="Helical" evidence="2">
    <location>
        <begin position="277"/>
        <end position="297"/>
    </location>
</feature>
<feature type="transmembrane region" description="Helical" evidence="2">
    <location>
        <begin position="152"/>
        <end position="170"/>
    </location>
</feature>
<dbReference type="OrthoDB" id="1706162at2"/>
<evidence type="ECO:0000256" key="1">
    <source>
        <dbReference type="SAM" id="MobiDB-lite"/>
    </source>
</evidence>
<protein>
    <submittedName>
        <fullName evidence="3">Uncharacterized protein</fullName>
    </submittedName>
</protein>
<organism evidence="3 4">
    <name type="scientific">Saccharopolyspora elongata</name>
    <dbReference type="NCBI Taxonomy" id="2530387"/>
    <lineage>
        <taxon>Bacteria</taxon>
        <taxon>Bacillati</taxon>
        <taxon>Actinomycetota</taxon>
        <taxon>Actinomycetes</taxon>
        <taxon>Pseudonocardiales</taxon>
        <taxon>Pseudonocardiaceae</taxon>
        <taxon>Saccharopolyspora</taxon>
    </lineage>
</organism>
<evidence type="ECO:0000313" key="3">
    <source>
        <dbReference type="EMBL" id="TDD35600.1"/>
    </source>
</evidence>
<accession>A0A4R4XWC7</accession>
<evidence type="ECO:0000256" key="2">
    <source>
        <dbReference type="SAM" id="Phobius"/>
    </source>
</evidence>
<keyword evidence="2" id="KW-1133">Transmembrane helix</keyword>
<feature type="transmembrane region" description="Helical" evidence="2">
    <location>
        <begin position="119"/>
        <end position="140"/>
    </location>
</feature>
<sequence>MTRTTKNLPNPVISTSSTAVMRWLTGLAMVAITATLAIVLTGVSSALPQLLPNYESWLSEAYSSIPQFLRWLGGETAEAQFFKTELGGLGMLLGGWVAHRAWKRGRRWAGFPISYGTGLWPWIVGSALLGLLLSDLVWGWTSVVTGTAQPTFVPFVSVPPAIVLVYGAGWSVAVTGAVLGAALTTPIALLAVNFVCHPLGLPAVTGSVTGMWGGALIAFLLARRLPWMQPPGGDFSPDTPETTGQQSAPAGTSTAPSQHGPGWVVRRVLADFTEAPFHGNEIAAIGLIAGTVLSYVLNRLTPVYGSGLLPAVLTAQVLTATLGVLLYHRRWVEAGSYPTFVPVVSVAPATVLTYGPTVQAIVVGAVLGAIAGPPLAAQLSKRLPPDFHPFIGNVLSMTICTLTIIPQLSILPGFTAAT</sequence>
<feature type="transmembrane region" description="Helical" evidence="2">
    <location>
        <begin position="390"/>
        <end position="410"/>
    </location>
</feature>
<feature type="transmembrane region" description="Helical" evidence="2">
    <location>
        <begin position="21"/>
        <end position="47"/>
    </location>
</feature>
<reference evidence="3 4" key="1">
    <citation type="submission" date="2019-03" db="EMBL/GenBank/DDBJ databases">
        <title>Draft genome sequences of novel Actinobacteria.</title>
        <authorList>
            <person name="Sahin N."/>
            <person name="Ay H."/>
            <person name="Saygin H."/>
        </authorList>
    </citation>
    <scope>NUCLEOTIDE SEQUENCE [LARGE SCALE GENOMIC DNA]</scope>
    <source>
        <strain evidence="3 4">7K502</strain>
    </source>
</reference>
<dbReference type="AlphaFoldDB" id="A0A4R4XWC7"/>
<proteinExistence type="predicted"/>
<feature type="compositionally biased region" description="Polar residues" evidence="1">
    <location>
        <begin position="239"/>
        <end position="257"/>
    </location>
</feature>
<name>A0A4R4XWC7_9PSEU</name>
<feature type="transmembrane region" description="Helical" evidence="2">
    <location>
        <begin position="201"/>
        <end position="222"/>
    </location>
</feature>
<evidence type="ECO:0000313" key="4">
    <source>
        <dbReference type="Proteomes" id="UP000294947"/>
    </source>
</evidence>
<keyword evidence="2" id="KW-0812">Transmembrane</keyword>
<dbReference type="EMBL" id="SMKW01000121">
    <property type="protein sequence ID" value="TDD35600.1"/>
    <property type="molecule type" value="Genomic_DNA"/>
</dbReference>
<feature type="region of interest" description="Disordered" evidence="1">
    <location>
        <begin position="231"/>
        <end position="259"/>
    </location>
</feature>
<keyword evidence="2" id="KW-0472">Membrane</keyword>
<feature type="transmembrane region" description="Helical" evidence="2">
    <location>
        <begin position="303"/>
        <end position="327"/>
    </location>
</feature>